<dbReference type="Pfam" id="PF01467">
    <property type="entry name" value="CTP_transf_like"/>
    <property type="match status" value="1"/>
</dbReference>
<evidence type="ECO:0000313" key="4">
    <source>
        <dbReference type="EMBL" id="ODS09929.1"/>
    </source>
</evidence>
<gene>
    <name evidence="4" type="ORF">VSF3289_00167</name>
</gene>
<dbReference type="Proteomes" id="UP000095131">
    <property type="component" value="Unassembled WGS sequence"/>
</dbReference>
<keyword evidence="2 4" id="KW-0548">Nucleotidyltransferase</keyword>
<dbReference type="EC" id="2.7.7.39" evidence="4"/>
<evidence type="ECO:0000313" key="5">
    <source>
        <dbReference type="Proteomes" id="UP000095131"/>
    </source>
</evidence>
<dbReference type="PATRIC" id="fig|45658.8.peg.165"/>
<keyword evidence="1 4" id="KW-0808">Transferase</keyword>
<dbReference type="InterPro" id="IPR004821">
    <property type="entry name" value="Cyt_trans-like"/>
</dbReference>
<dbReference type="InterPro" id="IPR050385">
    <property type="entry name" value="Archaeal_FAD_synthase"/>
</dbReference>
<proteinExistence type="predicted"/>
<dbReference type="GO" id="GO:0047348">
    <property type="term" value="F:glycerol-3-phosphate cytidylyltransferase activity"/>
    <property type="evidence" value="ECO:0007669"/>
    <property type="project" value="UniProtKB-EC"/>
</dbReference>
<comment type="caution">
    <text evidence="4">The sequence shown here is derived from an EMBL/GenBank/DDBJ whole genome shotgun (WGS) entry which is preliminary data.</text>
</comment>
<sequence length="125" mass="14423">MVVGISTDEFNESKGKQSFCSYSERAEIVAACKYVNEVFPERNWNQKRQDILNFNANIFAMGDDWHGKFDEFNDICQVIYLPRTENISTTDIKKRLKSIKQYDIEVLESSLIDALEVVKALSSNE</sequence>
<dbReference type="SUPFAM" id="SSF52374">
    <property type="entry name" value="Nucleotidylyl transferase"/>
    <property type="match status" value="1"/>
</dbReference>
<name>A0A1E3WJH2_9VIBR</name>
<dbReference type="AlphaFoldDB" id="A0A1E3WJH2"/>
<dbReference type="PANTHER" id="PTHR43793">
    <property type="entry name" value="FAD SYNTHASE"/>
    <property type="match status" value="1"/>
</dbReference>
<accession>A0A1E3WJH2</accession>
<evidence type="ECO:0000259" key="3">
    <source>
        <dbReference type="Pfam" id="PF01467"/>
    </source>
</evidence>
<protein>
    <submittedName>
        <fullName evidence="4">Glycerol-3-phosphate cytidylyltransferase</fullName>
        <ecNumber evidence="4">2.7.7.39</ecNumber>
    </submittedName>
</protein>
<dbReference type="Gene3D" id="3.40.50.620">
    <property type="entry name" value="HUPs"/>
    <property type="match status" value="1"/>
</dbReference>
<feature type="domain" description="Cytidyltransferase-like" evidence="3">
    <location>
        <begin position="2"/>
        <end position="95"/>
    </location>
</feature>
<dbReference type="PANTHER" id="PTHR43793:SF1">
    <property type="entry name" value="FAD SYNTHASE"/>
    <property type="match status" value="1"/>
</dbReference>
<dbReference type="EMBL" id="MDCJ01000002">
    <property type="protein sequence ID" value="ODS09929.1"/>
    <property type="molecule type" value="Genomic_DNA"/>
</dbReference>
<organism evidence="4 5">
    <name type="scientific">Vibrio scophthalmi</name>
    <dbReference type="NCBI Taxonomy" id="45658"/>
    <lineage>
        <taxon>Bacteria</taxon>
        <taxon>Pseudomonadati</taxon>
        <taxon>Pseudomonadota</taxon>
        <taxon>Gammaproteobacteria</taxon>
        <taxon>Vibrionales</taxon>
        <taxon>Vibrionaceae</taxon>
        <taxon>Vibrio</taxon>
    </lineage>
</organism>
<evidence type="ECO:0000256" key="2">
    <source>
        <dbReference type="ARBA" id="ARBA00022695"/>
    </source>
</evidence>
<evidence type="ECO:0000256" key="1">
    <source>
        <dbReference type="ARBA" id="ARBA00022679"/>
    </source>
</evidence>
<reference evidence="4 5" key="1">
    <citation type="submission" date="2016-08" db="EMBL/GenBank/DDBJ databases">
        <title>Genome sequencing of Vibrio scophthalmi strain FP3289, an isolated from Paralichthys olivaceus.</title>
        <authorList>
            <person name="Han H.-J."/>
        </authorList>
    </citation>
    <scope>NUCLEOTIDE SEQUENCE [LARGE SCALE GENOMIC DNA]</scope>
    <source>
        <strain evidence="4 5">FP3289</strain>
    </source>
</reference>
<dbReference type="InterPro" id="IPR014729">
    <property type="entry name" value="Rossmann-like_a/b/a_fold"/>
</dbReference>